<keyword evidence="2" id="KW-0812">Transmembrane</keyword>
<evidence type="ECO:0000256" key="1">
    <source>
        <dbReference type="SAM" id="MobiDB-lite"/>
    </source>
</evidence>
<gene>
    <name evidence="3" type="primary">Contig10427.g11120</name>
    <name evidence="3" type="ORF">STYLEM_486</name>
</gene>
<keyword evidence="2" id="KW-1133">Transmembrane helix</keyword>
<feature type="compositionally biased region" description="Polar residues" evidence="1">
    <location>
        <begin position="487"/>
        <end position="507"/>
    </location>
</feature>
<keyword evidence="4" id="KW-1185">Reference proteome</keyword>
<sequence>MVDSNTIGEMRDGYSGQIQEVAAQSIGQDKLPLYSENDLVEEYLDIKEVDPIFSTSYEMMIKEAFRADKNFILAKMKTRSTNQKEMSFNSHSHYFNLHGIMKILFKKKGDEIVGRFHAKYPSSSKNPLTNQQIIGEVEFYQFKNPYLDLPAENRYPVGQTLSLEGVKGEFIGTDFNYLYSEELRNLITADCLEANLPFLQFDSYQENHHDWGVYMDGRNSNDAQFQNDVQEIVQASFIHSNQFYLNGGIACVYFLAAVSTFLSGLSSYFNKNESTSLYYDHWTIILPMAAMVYDFDLRRVYKRQEKLPYTALKVMKWAFFYAIIGLGDNQPSASVFKLANLLFMLFPAIGVGYSFMLQRFHQLSYSISPESNQYQRFEQIINQRQMQVENRQNNFDEQNFQGEDFVMIEVDAQILNQHINNHNQSAQIQQVAAGQDQQIQNSQNNNHIPAIQEYQDNELGPQLQNSSLDVQQLNNSRDQQIEGWEGSQRQNQVQSLPPINNSNRLVY</sequence>
<feature type="region of interest" description="Disordered" evidence="1">
    <location>
        <begin position="484"/>
        <end position="507"/>
    </location>
</feature>
<reference evidence="3 4" key="1">
    <citation type="submission" date="2014-06" db="EMBL/GenBank/DDBJ databases">
        <authorList>
            <person name="Swart Estienne"/>
        </authorList>
    </citation>
    <scope>NUCLEOTIDE SEQUENCE [LARGE SCALE GENOMIC DNA]</scope>
    <source>
        <strain evidence="3 4">130c</strain>
    </source>
</reference>
<evidence type="ECO:0000313" key="4">
    <source>
        <dbReference type="Proteomes" id="UP000039865"/>
    </source>
</evidence>
<accession>A0A077ZQ79</accession>
<name>A0A077ZQ79_STYLE</name>
<proteinExistence type="predicted"/>
<dbReference type="InterPro" id="IPR031537">
    <property type="entry name" value="DUF5092"/>
</dbReference>
<dbReference type="EMBL" id="CCKQ01000464">
    <property type="protein sequence ID" value="CDW71540.1"/>
    <property type="molecule type" value="Genomic_DNA"/>
</dbReference>
<dbReference type="Pfam" id="PF17010">
    <property type="entry name" value="DUF5092"/>
    <property type="match status" value="1"/>
</dbReference>
<organism evidence="3 4">
    <name type="scientific">Stylonychia lemnae</name>
    <name type="common">Ciliate</name>
    <dbReference type="NCBI Taxonomy" id="5949"/>
    <lineage>
        <taxon>Eukaryota</taxon>
        <taxon>Sar</taxon>
        <taxon>Alveolata</taxon>
        <taxon>Ciliophora</taxon>
        <taxon>Intramacronucleata</taxon>
        <taxon>Spirotrichea</taxon>
        <taxon>Stichotrichia</taxon>
        <taxon>Sporadotrichida</taxon>
        <taxon>Oxytrichidae</taxon>
        <taxon>Stylonychinae</taxon>
        <taxon>Stylonychia</taxon>
    </lineage>
</organism>
<keyword evidence="2" id="KW-0472">Membrane</keyword>
<dbReference type="OrthoDB" id="2189509at2759"/>
<evidence type="ECO:0008006" key="5">
    <source>
        <dbReference type="Google" id="ProtNLM"/>
    </source>
</evidence>
<feature type="transmembrane region" description="Helical" evidence="2">
    <location>
        <begin position="338"/>
        <end position="357"/>
    </location>
</feature>
<dbReference type="Proteomes" id="UP000039865">
    <property type="component" value="Unassembled WGS sequence"/>
</dbReference>
<evidence type="ECO:0000313" key="3">
    <source>
        <dbReference type="EMBL" id="CDW71540.1"/>
    </source>
</evidence>
<feature type="transmembrane region" description="Helical" evidence="2">
    <location>
        <begin position="243"/>
        <end position="265"/>
    </location>
</feature>
<evidence type="ECO:0000256" key="2">
    <source>
        <dbReference type="SAM" id="Phobius"/>
    </source>
</evidence>
<feature type="transmembrane region" description="Helical" evidence="2">
    <location>
        <begin position="307"/>
        <end position="326"/>
    </location>
</feature>
<dbReference type="InParanoid" id="A0A077ZQ79"/>
<protein>
    <recommendedName>
        <fullName evidence="5">Transmembrane protein</fullName>
    </recommendedName>
</protein>
<dbReference type="AlphaFoldDB" id="A0A077ZQ79"/>